<dbReference type="PROSITE" id="PS51352">
    <property type="entry name" value="THIOREDOXIN_2"/>
    <property type="match status" value="1"/>
</dbReference>
<comment type="similarity">
    <text evidence="3">Belongs to the CcmH/CycL/Ccl2/NrfF family.</text>
</comment>
<evidence type="ECO:0000256" key="4">
    <source>
        <dbReference type="ARBA" id="ARBA00022475"/>
    </source>
</evidence>
<dbReference type="InterPro" id="IPR017937">
    <property type="entry name" value="Thioredoxin_CS"/>
</dbReference>
<evidence type="ECO:0000256" key="8">
    <source>
        <dbReference type="ARBA" id="ARBA00022723"/>
    </source>
</evidence>
<keyword evidence="10" id="KW-0677">Repeat</keyword>
<keyword evidence="12 16" id="KW-1133">Transmembrane helix</keyword>
<dbReference type="InterPro" id="IPR013766">
    <property type="entry name" value="Thioredoxin_domain"/>
</dbReference>
<feature type="transmembrane region" description="Helical" evidence="16">
    <location>
        <begin position="92"/>
        <end position="112"/>
    </location>
</feature>
<dbReference type="Proteomes" id="UP000030106">
    <property type="component" value="Unassembled WGS sequence"/>
</dbReference>
<dbReference type="InterPro" id="IPR003567">
    <property type="entry name" value="Cyt_c_biogenesis"/>
</dbReference>
<evidence type="ECO:0000256" key="12">
    <source>
        <dbReference type="ARBA" id="ARBA00022989"/>
    </source>
</evidence>
<dbReference type="InterPro" id="IPR011990">
    <property type="entry name" value="TPR-like_helical_dom_sf"/>
</dbReference>
<name>A0A0A2VTW6_BEABA</name>
<dbReference type="InterPro" id="IPR000866">
    <property type="entry name" value="AhpC/TSA"/>
</dbReference>
<keyword evidence="8" id="KW-0479">Metal-binding</keyword>
<feature type="transmembrane region" description="Helical" evidence="16">
    <location>
        <begin position="694"/>
        <end position="713"/>
    </location>
</feature>
<keyword evidence="5" id="KW-0997">Cell inner membrane</keyword>
<feature type="transmembrane region" description="Helical" evidence="16">
    <location>
        <begin position="277"/>
        <end position="296"/>
    </location>
</feature>
<dbReference type="Pfam" id="PF16327">
    <property type="entry name" value="CcmF_C"/>
    <property type="match status" value="1"/>
</dbReference>
<dbReference type="InterPro" id="IPR005616">
    <property type="entry name" value="CcmH/CycL/Ccl2/NrfF_N"/>
</dbReference>
<dbReference type="GO" id="GO:0020037">
    <property type="term" value="F:heme binding"/>
    <property type="evidence" value="ECO:0007669"/>
    <property type="project" value="InterPro"/>
</dbReference>
<dbReference type="Pfam" id="PF23914">
    <property type="entry name" value="TPR_CcmH_CycH"/>
    <property type="match status" value="1"/>
</dbReference>
<dbReference type="SUPFAM" id="SSF48452">
    <property type="entry name" value="TPR-like"/>
    <property type="match status" value="1"/>
</dbReference>
<keyword evidence="4" id="KW-1003">Cell membrane</keyword>
<evidence type="ECO:0000256" key="9">
    <source>
        <dbReference type="ARBA" id="ARBA00022729"/>
    </source>
</evidence>
<dbReference type="Pfam" id="PF03918">
    <property type="entry name" value="CcmH"/>
    <property type="match status" value="1"/>
</dbReference>
<dbReference type="Pfam" id="PF00578">
    <property type="entry name" value="AhpC-TSA"/>
    <property type="match status" value="1"/>
</dbReference>
<feature type="domain" description="Thioredoxin" evidence="17">
    <location>
        <begin position="508"/>
        <end position="631"/>
    </location>
</feature>
<feature type="transmembrane region" description="Helical" evidence="16">
    <location>
        <begin position="156"/>
        <end position="176"/>
    </location>
</feature>
<proteinExistence type="inferred from homology"/>
<gene>
    <name evidence="18" type="ORF">BBAD15_g2903</name>
</gene>
<dbReference type="FunFam" id="1.10.8.640:FF:000001">
    <property type="entry name" value="Cytochrome c-type biogenesis protein"/>
    <property type="match status" value="1"/>
</dbReference>
<evidence type="ECO:0000256" key="13">
    <source>
        <dbReference type="ARBA" id="ARBA00023004"/>
    </source>
</evidence>
<comment type="similarity">
    <text evidence="2">Belongs to the CcmF/CycK/Ccl1/NrfE/CcsA family.</text>
</comment>
<dbReference type="STRING" id="1245745.A0A0A2VTW6"/>
<feature type="transmembrane region" description="Helical" evidence="16">
    <location>
        <begin position="196"/>
        <end position="214"/>
    </location>
</feature>
<dbReference type="EMBL" id="ANFO01000221">
    <property type="protein sequence ID" value="KGQ11366.1"/>
    <property type="molecule type" value="Genomic_DNA"/>
</dbReference>
<dbReference type="InterPro" id="IPR036249">
    <property type="entry name" value="Thioredoxin-like_sf"/>
</dbReference>
<dbReference type="GO" id="GO:0005886">
    <property type="term" value="C:plasma membrane"/>
    <property type="evidence" value="ECO:0007669"/>
    <property type="project" value="UniProtKB-SubCell"/>
</dbReference>
<evidence type="ECO:0000256" key="15">
    <source>
        <dbReference type="ARBA" id="ARBA00072952"/>
    </source>
</evidence>
<dbReference type="Gene3D" id="3.40.30.10">
    <property type="entry name" value="Glutaredoxin"/>
    <property type="match status" value="1"/>
</dbReference>
<dbReference type="PANTHER" id="PTHR47870:SF1">
    <property type="entry name" value="CYTOCHROME C-TYPE BIOGENESIS PROTEIN CCMH"/>
    <property type="match status" value="1"/>
</dbReference>
<keyword evidence="11" id="KW-0201">Cytochrome c-type biogenesis</keyword>
<evidence type="ECO:0000256" key="1">
    <source>
        <dbReference type="ARBA" id="ARBA00004429"/>
    </source>
</evidence>
<dbReference type="PROSITE" id="PS00194">
    <property type="entry name" value="THIOREDOXIN_1"/>
    <property type="match status" value="1"/>
</dbReference>
<dbReference type="Pfam" id="PF01578">
    <property type="entry name" value="Cytochrom_C_asm"/>
    <property type="match status" value="1"/>
</dbReference>
<keyword evidence="14 16" id="KW-0472">Membrane</keyword>
<keyword evidence="9" id="KW-0732">Signal</keyword>
<evidence type="ECO:0000256" key="10">
    <source>
        <dbReference type="ARBA" id="ARBA00022737"/>
    </source>
</evidence>
<dbReference type="NCBIfam" id="TIGR00353">
    <property type="entry name" value="nrfE"/>
    <property type="match status" value="1"/>
</dbReference>
<dbReference type="PRINTS" id="PR01410">
    <property type="entry name" value="CCBIOGENESIS"/>
</dbReference>
<feature type="transmembrane region" description="Helical" evidence="16">
    <location>
        <begin position="235"/>
        <end position="257"/>
    </location>
</feature>
<comment type="subcellular location">
    <subcellularLocation>
        <location evidence="1">Cell inner membrane</location>
        <topology evidence="1">Multi-pass membrane protein</topology>
    </subcellularLocation>
</comment>
<dbReference type="HOGENOM" id="CLU_310130_0_0_1"/>
<reference evidence="18 19" key="1">
    <citation type="submission" date="2012-10" db="EMBL/GenBank/DDBJ databases">
        <title>Genome sequencing and analysis of entomopathogenic fungi Beauveria bassiana D1-5.</title>
        <authorList>
            <person name="Li Q."/>
            <person name="Wang L."/>
            <person name="Zhang Z."/>
            <person name="Wang Q."/>
            <person name="Ren J."/>
            <person name="Wang M."/>
            <person name="Xu W."/>
            <person name="Wang J."/>
            <person name="Lu Y."/>
            <person name="Du Q."/>
            <person name="Sun Z."/>
        </authorList>
    </citation>
    <scope>NUCLEOTIDE SEQUENCE [LARGE SCALE GENOMIC DNA]</scope>
    <source>
        <strain evidence="18 19">D1-5</strain>
    </source>
</reference>
<feature type="transmembrane region" description="Helical" evidence="16">
    <location>
        <begin position="332"/>
        <end position="353"/>
    </location>
</feature>
<protein>
    <recommendedName>
        <fullName evidence="15">Cytochrome c-type biogenesis CcmH-like mitochondrial protein</fullName>
    </recommendedName>
</protein>
<evidence type="ECO:0000256" key="3">
    <source>
        <dbReference type="ARBA" id="ARBA00010342"/>
    </source>
</evidence>
<evidence type="ECO:0000256" key="14">
    <source>
        <dbReference type="ARBA" id="ARBA00023136"/>
    </source>
</evidence>
<dbReference type="InterPro" id="IPR032523">
    <property type="entry name" value="CcmF_C"/>
</dbReference>
<dbReference type="GO" id="GO:0017004">
    <property type="term" value="P:cytochrome complex assembly"/>
    <property type="evidence" value="ECO:0007669"/>
    <property type="project" value="UniProtKB-KW"/>
</dbReference>
<dbReference type="InterPro" id="IPR038297">
    <property type="entry name" value="CcmH/CycL/NrfF/Ccl2_sf"/>
</dbReference>
<feature type="transmembrane region" description="Helical" evidence="16">
    <location>
        <begin position="308"/>
        <end position="326"/>
    </location>
</feature>
<evidence type="ECO:0000256" key="16">
    <source>
        <dbReference type="SAM" id="Phobius"/>
    </source>
</evidence>
<dbReference type="GO" id="GO:0015036">
    <property type="term" value="F:disulfide oxidoreductase activity"/>
    <property type="evidence" value="ECO:0007669"/>
    <property type="project" value="InterPro"/>
</dbReference>
<evidence type="ECO:0000313" key="19">
    <source>
        <dbReference type="Proteomes" id="UP000030106"/>
    </source>
</evidence>
<dbReference type="NCBIfam" id="TIGR00385">
    <property type="entry name" value="dsbE"/>
    <property type="match status" value="1"/>
</dbReference>
<evidence type="ECO:0000313" key="18">
    <source>
        <dbReference type="EMBL" id="KGQ11366.1"/>
    </source>
</evidence>
<dbReference type="CDD" id="cd16378">
    <property type="entry name" value="CcmH_N"/>
    <property type="match status" value="1"/>
</dbReference>
<keyword evidence="6" id="KW-0349">Heme</keyword>
<dbReference type="GO" id="GO:0046872">
    <property type="term" value="F:metal ion binding"/>
    <property type="evidence" value="ECO:0007669"/>
    <property type="project" value="UniProtKB-KW"/>
</dbReference>
<dbReference type="GO" id="GO:0015232">
    <property type="term" value="F:heme transmembrane transporter activity"/>
    <property type="evidence" value="ECO:0007669"/>
    <property type="project" value="InterPro"/>
</dbReference>
<evidence type="ECO:0000256" key="7">
    <source>
        <dbReference type="ARBA" id="ARBA00022692"/>
    </source>
</evidence>
<evidence type="ECO:0000256" key="5">
    <source>
        <dbReference type="ARBA" id="ARBA00022519"/>
    </source>
</evidence>
<dbReference type="InterPro" id="IPR003568">
    <property type="entry name" value="Cyt_c_biogenesis_CcmF"/>
</dbReference>
<organism evidence="18 19">
    <name type="scientific">Beauveria bassiana D1-5</name>
    <dbReference type="NCBI Taxonomy" id="1245745"/>
    <lineage>
        <taxon>Eukaryota</taxon>
        <taxon>Fungi</taxon>
        <taxon>Dikarya</taxon>
        <taxon>Ascomycota</taxon>
        <taxon>Pezizomycotina</taxon>
        <taxon>Sordariomycetes</taxon>
        <taxon>Hypocreomycetidae</taxon>
        <taxon>Hypocreales</taxon>
        <taxon>Cordycipitaceae</taxon>
        <taxon>Beauveria</taxon>
    </lineage>
</organism>
<evidence type="ECO:0000256" key="2">
    <source>
        <dbReference type="ARBA" id="ARBA00009186"/>
    </source>
</evidence>
<dbReference type="PRINTS" id="PR01411">
    <property type="entry name" value="CCMFBIOGNSIS"/>
</dbReference>
<evidence type="ECO:0000256" key="11">
    <source>
        <dbReference type="ARBA" id="ARBA00022748"/>
    </source>
</evidence>
<evidence type="ECO:0000259" key="17">
    <source>
        <dbReference type="PROSITE" id="PS51352"/>
    </source>
</evidence>
<keyword evidence="13" id="KW-0408">Iron</keyword>
<dbReference type="AlphaFoldDB" id="A0A0A2VTW6"/>
<dbReference type="InterPro" id="IPR056413">
    <property type="entry name" value="TPR_CcmH_CycH"/>
</dbReference>
<dbReference type="PANTHER" id="PTHR47870">
    <property type="entry name" value="CYTOCHROME C-TYPE BIOGENESIS PROTEIN CCMH"/>
    <property type="match status" value="1"/>
</dbReference>
<feature type="transmembrane region" description="Helical" evidence="16">
    <location>
        <begin position="739"/>
        <end position="760"/>
    </location>
</feature>
<dbReference type="Gene3D" id="1.25.40.10">
    <property type="entry name" value="Tetratricopeptide repeat domain"/>
    <property type="match status" value="1"/>
</dbReference>
<dbReference type="Gene3D" id="1.10.8.640">
    <property type="entry name" value="Cytochrome C biogenesis protein"/>
    <property type="match status" value="1"/>
</dbReference>
<dbReference type="InterPro" id="IPR004799">
    <property type="entry name" value="Periplasmic_diS_OxRdtase_DsbE"/>
</dbReference>
<feature type="transmembrane region" description="Helical" evidence="16">
    <location>
        <begin position="374"/>
        <end position="396"/>
    </location>
</feature>
<dbReference type="InterPro" id="IPR002541">
    <property type="entry name" value="Cyt_c_assembly"/>
</dbReference>
<feature type="transmembrane region" description="Helical" evidence="16">
    <location>
        <begin position="132"/>
        <end position="149"/>
    </location>
</feature>
<dbReference type="GO" id="GO:0006950">
    <property type="term" value="P:response to stress"/>
    <property type="evidence" value="ECO:0007669"/>
    <property type="project" value="UniProtKB-ARBA"/>
</dbReference>
<comment type="caution">
    <text evidence="18">The sequence shown here is derived from an EMBL/GenBank/DDBJ whole genome shotgun (WGS) entry which is preliminary data.</text>
</comment>
<dbReference type="SUPFAM" id="SSF52833">
    <property type="entry name" value="Thioredoxin-like"/>
    <property type="match status" value="1"/>
</dbReference>
<dbReference type="InterPro" id="IPR051263">
    <property type="entry name" value="C-type_cytochrome_biogenesis"/>
</dbReference>
<feature type="transmembrane region" description="Helical" evidence="16">
    <location>
        <begin position="60"/>
        <end position="80"/>
    </location>
</feature>
<evidence type="ECO:0000256" key="6">
    <source>
        <dbReference type="ARBA" id="ARBA00022617"/>
    </source>
</evidence>
<sequence length="949" mass="105422">MGGARRVVDALGADDERLDVCRLPHRAQYANRRSCPRAGGRDLNPLLQDIGLILHPPLLYMGYVGFSVAFAFSIAALLGGRLDSAWARWTRPWTLAAWAFLTVGIVLGSAWAYYELGWGGWWFWDPVENASFMPWLAGTALIHSLSVTEKRGSFKAWTVLLAISAFSLCLLGTFLVRSGVLVSVHSFASDPARGMFILAFLVVVIGGSLLLYAVKGSKVRSRVSNDLWSRESFLLGNNVLLIAAMLVVLLGTLLPLVHKQLGLGSISIGEPFFNTMFTALMAPFALMLGIGPLVRWRRDEPGKLRKHLLAAVAITLILSLLLPWLMQDRVEAMTVVGLLMAVWVFVLALMEVYQRATHRHGFWDGLRKIPASHWGMVSAHLGLAVTVVGIAFSQSYSVERDVRMKSGDSIDIHQYHFVFREVRDITGPNYRGGVGVIDVTRHGKPEATLHAEKRFYNSNRAMMTEAAIDGGFTRDLYAALGEELADGSWAVRLYYKPFGEAPTDLESALIGKPVPVFRLESLDEPGKEWGREVLADGKPLLLNVWATWCPTCRAEHKFLNGLAAQGVRVVGMNYKDDRHKAINWLRDLGNPYMLSLFDGNGMLFSVHAAATIDTFTFKDEAQEQQFRQLTEALRCPKCQNNSIADSNAMIASDMKLKVYELMQQGKSKQQIVDYMVERYGHFVTYEPPLTPATVILWVLPALFILGGATVIVLRSRRRQKISLSEENPTLSRGISPGKISLWVFLPGAVLLVAVSVGSYLKTSGLAQVHAWRQATAETPALLKRVLDPQAAPLTMEEMARLGLGLRTRLQQQPDNLEGWMMLGRIGMVLNNATTATQAFAHAWKLAPTNSEAKLGYAEILTRSADEQDNQLGGLLLREMLKDDHTNIRVLSLLAFNAFERQNYREAIGAWDMMLRILPANDQRRAVIERSIDRARAQLEPGTTESADKQ</sequence>
<accession>A0A0A2VTW6</accession>
<keyword evidence="7 16" id="KW-0812">Transmembrane</keyword>